<dbReference type="SMART" id="SM00184">
    <property type="entry name" value="RING"/>
    <property type="match status" value="1"/>
</dbReference>
<proteinExistence type="predicted"/>
<organism evidence="7 8">
    <name type="scientific">Fistulina hepatica ATCC 64428</name>
    <dbReference type="NCBI Taxonomy" id="1128425"/>
    <lineage>
        <taxon>Eukaryota</taxon>
        <taxon>Fungi</taxon>
        <taxon>Dikarya</taxon>
        <taxon>Basidiomycota</taxon>
        <taxon>Agaricomycotina</taxon>
        <taxon>Agaricomycetes</taxon>
        <taxon>Agaricomycetidae</taxon>
        <taxon>Agaricales</taxon>
        <taxon>Fistulinaceae</taxon>
        <taxon>Fistulina</taxon>
    </lineage>
</organism>
<reference evidence="7 8" key="1">
    <citation type="journal article" date="2015" name="Fungal Genet. Biol.">
        <title>Evolution of novel wood decay mechanisms in Agaricales revealed by the genome sequences of Fistulina hepatica and Cylindrobasidium torrendii.</title>
        <authorList>
            <person name="Floudas D."/>
            <person name="Held B.W."/>
            <person name="Riley R."/>
            <person name="Nagy L.G."/>
            <person name="Koehler G."/>
            <person name="Ransdell A.S."/>
            <person name="Younus H."/>
            <person name="Chow J."/>
            <person name="Chiniquy J."/>
            <person name="Lipzen A."/>
            <person name="Tritt A."/>
            <person name="Sun H."/>
            <person name="Haridas S."/>
            <person name="LaButti K."/>
            <person name="Ohm R.A."/>
            <person name="Kues U."/>
            <person name="Blanchette R.A."/>
            <person name="Grigoriev I.V."/>
            <person name="Minto R.E."/>
            <person name="Hibbett D.S."/>
        </authorList>
    </citation>
    <scope>NUCLEOTIDE SEQUENCE [LARGE SCALE GENOMIC DNA]</scope>
    <source>
        <strain evidence="7 8">ATCC 64428</strain>
    </source>
</reference>
<protein>
    <recommendedName>
        <fullName evidence="9">RING-14 protein</fullName>
    </recommendedName>
</protein>
<dbReference type="Pfam" id="PF00097">
    <property type="entry name" value="zf-C3HC4"/>
    <property type="match status" value="1"/>
</dbReference>
<dbReference type="Proteomes" id="UP000054144">
    <property type="component" value="Unassembled WGS sequence"/>
</dbReference>
<evidence type="ECO:0000256" key="3">
    <source>
        <dbReference type="ARBA" id="ARBA00022833"/>
    </source>
</evidence>
<dbReference type="PANTHER" id="PTHR23327:SF51">
    <property type="entry name" value="TRANSCRIPTIONAL REGULATOR OF YEAST FORM ADHERENCE 3"/>
    <property type="match status" value="1"/>
</dbReference>
<evidence type="ECO:0000313" key="8">
    <source>
        <dbReference type="Proteomes" id="UP000054144"/>
    </source>
</evidence>
<dbReference type="InterPro" id="IPR017907">
    <property type="entry name" value="Znf_RING_CS"/>
</dbReference>
<dbReference type="InterPro" id="IPR004331">
    <property type="entry name" value="SPX_dom"/>
</dbReference>
<keyword evidence="3" id="KW-0862">Zinc</keyword>
<dbReference type="InterPro" id="IPR013083">
    <property type="entry name" value="Znf_RING/FYVE/PHD"/>
</dbReference>
<sequence length="476" mass="53941">MHFSKTYNELLQSLPSELRENTIQYRQLKKVINRVVLELSTLGLHPDIIRALLDRARESGAVDDNADCHLVYELCNSSGKIQPRLRFHLNHDISRIHEIGDIEEAEEAESQPGVGPHMTLLWDLQKRAQSNASVNDVAYTWNSMDIVIPLESDSEFFQILVTALQSMSGRLEAIRHDFVRTVEVLTQTISDTARPVSAVSSHFHPHTLTDSGAIRVSTTHNEVCSSDLYTWRSIFQLYIDTDIFESMSETSPGERSIPDTEAALKLFAAQITARGLDAQLKLRQSREALENFLALNMLILNIKKLQFANAEAIRKILKKHAKRTALPLPDYECQQRQADVLALLPGVQANMRSLSHILVQSITETLLPIIPHIDDYSCIICTSIAFKPVRLSCGHLFCVRCLVKMQKRGQADCPMCRAHVVMRADRTNIDHALVNFMQDWFPIEAKLKLKENEAERAREELEELRASFETGSCIMC</sequence>
<dbReference type="EMBL" id="KN882062">
    <property type="protein sequence ID" value="KIY45090.1"/>
    <property type="molecule type" value="Genomic_DNA"/>
</dbReference>
<dbReference type="InterPro" id="IPR018957">
    <property type="entry name" value="Znf_C3HC4_RING-type"/>
</dbReference>
<keyword evidence="1" id="KW-0479">Metal-binding</keyword>
<gene>
    <name evidence="7" type="ORF">FISHEDRAFT_50052</name>
</gene>
<evidence type="ECO:0000256" key="2">
    <source>
        <dbReference type="ARBA" id="ARBA00022771"/>
    </source>
</evidence>
<dbReference type="GO" id="GO:0008270">
    <property type="term" value="F:zinc ion binding"/>
    <property type="evidence" value="ECO:0007669"/>
    <property type="project" value="UniProtKB-KW"/>
</dbReference>
<feature type="domain" description="SPX" evidence="6">
    <location>
        <begin position="1"/>
        <end position="334"/>
    </location>
</feature>
<dbReference type="PANTHER" id="PTHR23327">
    <property type="entry name" value="RING FINGER PROTEIN 127"/>
    <property type="match status" value="1"/>
</dbReference>
<keyword evidence="2 4" id="KW-0863">Zinc-finger</keyword>
<evidence type="ECO:0000256" key="1">
    <source>
        <dbReference type="ARBA" id="ARBA00022723"/>
    </source>
</evidence>
<accession>A0A0D7A2Y0</accession>
<dbReference type="InterPro" id="IPR001841">
    <property type="entry name" value="Znf_RING"/>
</dbReference>
<feature type="domain" description="RING-type" evidence="5">
    <location>
        <begin position="378"/>
        <end position="417"/>
    </location>
</feature>
<dbReference type="Gene3D" id="3.30.40.10">
    <property type="entry name" value="Zinc/RING finger domain, C3HC4 (zinc finger)"/>
    <property type="match status" value="1"/>
</dbReference>
<dbReference type="Pfam" id="PF03105">
    <property type="entry name" value="SPX"/>
    <property type="match status" value="1"/>
</dbReference>
<dbReference type="SUPFAM" id="SSF57850">
    <property type="entry name" value="RING/U-box"/>
    <property type="match status" value="1"/>
</dbReference>
<dbReference type="OrthoDB" id="5588846at2759"/>
<evidence type="ECO:0008006" key="9">
    <source>
        <dbReference type="Google" id="ProtNLM"/>
    </source>
</evidence>
<evidence type="ECO:0000259" key="6">
    <source>
        <dbReference type="PROSITE" id="PS51382"/>
    </source>
</evidence>
<dbReference type="PROSITE" id="PS00518">
    <property type="entry name" value="ZF_RING_1"/>
    <property type="match status" value="1"/>
</dbReference>
<dbReference type="PROSITE" id="PS50089">
    <property type="entry name" value="ZF_RING_2"/>
    <property type="match status" value="1"/>
</dbReference>
<name>A0A0D7A2Y0_9AGAR</name>
<evidence type="ECO:0000313" key="7">
    <source>
        <dbReference type="EMBL" id="KIY45090.1"/>
    </source>
</evidence>
<evidence type="ECO:0000259" key="5">
    <source>
        <dbReference type="PROSITE" id="PS50089"/>
    </source>
</evidence>
<dbReference type="AlphaFoldDB" id="A0A0D7A2Y0"/>
<keyword evidence="8" id="KW-1185">Reference proteome</keyword>
<evidence type="ECO:0000256" key="4">
    <source>
        <dbReference type="PROSITE-ProRule" id="PRU00175"/>
    </source>
</evidence>
<dbReference type="PROSITE" id="PS51382">
    <property type="entry name" value="SPX"/>
    <property type="match status" value="1"/>
</dbReference>